<keyword evidence="3" id="KW-1185">Reference proteome</keyword>
<proteinExistence type="predicted"/>
<dbReference type="InterPro" id="IPR002885">
    <property type="entry name" value="PPR_rpt"/>
</dbReference>
<evidence type="ECO:0000313" key="3">
    <source>
        <dbReference type="Proteomes" id="UP000663828"/>
    </source>
</evidence>
<dbReference type="InterPro" id="IPR046960">
    <property type="entry name" value="PPR_At4g14850-like_plant"/>
</dbReference>
<reference evidence="2" key="1">
    <citation type="submission" date="2021-02" db="EMBL/GenBank/DDBJ databases">
        <authorList>
            <person name="Nowell W R."/>
        </authorList>
    </citation>
    <scope>NUCLEOTIDE SEQUENCE</scope>
</reference>
<dbReference type="NCBIfam" id="TIGR00756">
    <property type="entry name" value="PPR"/>
    <property type="match status" value="1"/>
</dbReference>
<protein>
    <submittedName>
        <fullName evidence="2">Uncharacterized protein</fullName>
    </submittedName>
</protein>
<name>A0A816G0X3_ADIRI</name>
<accession>A0A816G0X3</accession>
<dbReference type="PANTHER" id="PTHR24015">
    <property type="entry name" value="OS07G0578800 PROTEIN-RELATED"/>
    <property type="match status" value="1"/>
</dbReference>
<dbReference type="Proteomes" id="UP000663828">
    <property type="component" value="Unassembled WGS sequence"/>
</dbReference>
<dbReference type="GO" id="GO:0003723">
    <property type="term" value="F:RNA binding"/>
    <property type="evidence" value="ECO:0007669"/>
    <property type="project" value="InterPro"/>
</dbReference>
<organism evidence="2 3">
    <name type="scientific">Adineta ricciae</name>
    <name type="common">Rotifer</name>
    <dbReference type="NCBI Taxonomy" id="249248"/>
    <lineage>
        <taxon>Eukaryota</taxon>
        <taxon>Metazoa</taxon>
        <taxon>Spiralia</taxon>
        <taxon>Gnathifera</taxon>
        <taxon>Rotifera</taxon>
        <taxon>Eurotatoria</taxon>
        <taxon>Bdelloidea</taxon>
        <taxon>Adinetida</taxon>
        <taxon>Adinetidae</taxon>
        <taxon>Adineta</taxon>
    </lineage>
</organism>
<dbReference type="InterPro" id="IPR011990">
    <property type="entry name" value="TPR-like_helical_dom_sf"/>
</dbReference>
<dbReference type="EMBL" id="CAJNOR010012607">
    <property type="protein sequence ID" value="CAF1668748.1"/>
    <property type="molecule type" value="Genomic_DNA"/>
</dbReference>
<gene>
    <name evidence="2" type="ORF">XAT740_LOCUS58266</name>
</gene>
<feature type="non-terminal residue" evidence="2">
    <location>
        <position position="1"/>
    </location>
</feature>
<dbReference type="Pfam" id="PF01535">
    <property type="entry name" value="PPR"/>
    <property type="match status" value="9"/>
</dbReference>
<evidence type="ECO:0000313" key="2">
    <source>
        <dbReference type="EMBL" id="CAF1668748.1"/>
    </source>
</evidence>
<dbReference type="GO" id="GO:0009451">
    <property type="term" value="P:RNA modification"/>
    <property type="evidence" value="ECO:0007669"/>
    <property type="project" value="InterPro"/>
</dbReference>
<dbReference type="AlphaFoldDB" id="A0A816G0X3"/>
<comment type="caution">
    <text evidence="2">The sequence shown here is derived from an EMBL/GenBank/DDBJ whole genome shotgun (WGS) entry which is preliminary data.</text>
</comment>
<dbReference type="PANTHER" id="PTHR24015:SF1695">
    <property type="entry name" value="OS06G0185800 PROTEIN"/>
    <property type="match status" value="1"/>
</dbReference>
<dbReference type="Gene3D" id="1.25.40.10">
    <property type="entry name" value="Tetratricopeptide repeat domain"/>
    <property type="match status" value="4"/>
</dbReference>
<sequence>FIIDQALKACVQVRDFRRGKDIHQLVQHRLSADSSLVKSLIHFYMQCHDMNTAESLFHMSTNRTVYICSVMMKGYIENRKPEKAIEVFKGIDKPDAVLITLLFKACAQVPSKESLNFAKNIWKKYQNTSLLDNPALSSLLNVLMKHGDVESAENVFNQRSNKGPSMYGAVMKGYIDNKIPQKAIDLFQQVKNPNGILITLMFNACAQLPSEQSLDLVKGVWKKYQNTSLLDDHALTAFIDALMRCGDVTHAETLFDQSAHKVLPMYGAMMKGYIDNMLPQKSIDLFQLVKNPDEILILLLFNACAQLPSEQSLNLVKNTWKQYNTKLVRSENTLTSVIDALMKCGDVKSAEAVFAESRRKSIPMYGAMMKGYIKNEMSEKTIDLFKQINDPNDVTITLVIQALMSCNNVKDAEAIFYRSPQKTLEMYGTMMQGYIKNEIPEKAVSLFKQVIKPDEVLVTLLFKACTQVPSEQSLNLVKNIWEQYSTKLVRSETTLTSLINVLMKCGDVNNSETVFAESRNKSLSMYGAMMKGYIENEMSEKAIDLFKQVEDPHEIILTLLFNACAQLPSQQSLSLVKAVWKKYQNTSLLHDHALTALIDAFMKCGDVKGAEAIFDKLPHKVLPMYGAMMKGCSLFSSCSRNSFETFH</sequence>
<feature type="repeat" description="PPR" evidence="1">
    <location>
        <begin position="330"/>
        <end position="364"/>
    </location>
</feature>
<dbReference type="PROSITE" id="PS51375">
    <property type="entry name" value="PPR"/>
    <property type="match status" value="1"/>
</dbReference>
<evidence type="ECO:0000256" key="1">
    <source>
        <dbReference type="PROSITE-ProRule" id="PRU00708"/>
    </source>
</evidence>